<dbReference type="WBParaSite" id="BXY_0192000.1">
    <property type="protein sequence ID" value="BXY_0192000.1"/>
    <property type="gene ID" value="BXY_0192000"/>
</dbReference>
<keyword evidence="3" id="KW-1185">Reference proteome</keyword>
<dbReference type="Proteomes" id="UP000095284">
    <property type="component" value="Unplaced"/>
</dbReference>
<dbReference type="EMBL" id="CAJFDI010000004">
    <property type="protein sequence ID" value="CAD5228081.1"/>
    <property type="molecule type" value="Genomic_DNA"/>
</dbReference>
<protein>
    <submittedName>
        <fullName evidence="1">(pine wood nematode) hypothetical protein</fullName>
    </submittedName>
</protein>
<evidence type="ECO:0000313" key="4">
    <source>
        <dbReference type="WBParaSite" id="BXY_0192000.1"/>
    </source>
</evidence>
<gene>
    <name evidence="1" type="ORF">BXYJ_LOCUS10266</name>
</gene>
<evidence type="ECO:0000313" key="2">
    <source>
        <dbReference type="Proteomes" id="UP000095284"/>
    </source>
</evidence>
<dbReference type="Proteomes" id="UP000582659">
    <property type="component" value="Unassembled WGS sequence"/>
</dbReference>
<organism evidence="2 4">
    <name type="scientific">Bursaphelenchus xylophilus</name>
    <name type="common">Pinewood nematode worm</name>
    <name type="synonym">Aphelenchoides xylophilus</name>
    <dbReference type="NCBI Taxonomy" id="6326"/>
    <lineage>
        <taxon>Eukaryota</taxon>
        <taxon>Metazoa</taxon>
        <taxon>Ecdysozoa</taxon>
        <taxon>Nematoda</taxon>
        <taxon>Chromadorea</taxon>
        <taxon>Rhabditida</taxon>
        <taxon>Tylenchina</taxon>
        <taxon>Tylenchomorpha</taxon>
        <taxon>Aphelenchoidea</taxon>
        <taxon>Aphelenchoididae</taxon>
        <taxon>Bursaphelenchus</taxon>
    </lineage>
</organism>
<proteinExistence type="predicted"/>
<reference evidence="4" key="1">
    <citation type="submission" date="2016-11" db="UniProtKB">
        <authorList>
            <consortium name="WormBaseParasite"/>
        </authorList>
    </citation>
    <scope>IDENTIFICATION</scope>
</reference>
<accession>A0A1I7RMI5</accession>
<evidence type="ECO:0000313" key="3">
    <source>
        <dbReference type="Proteomes" id="UP000659654"/>
    </source>
</evidence>
<dbReference type="AlphaFoldDB" id="A0A1I7RMI5"/>
<sequence length="129" mass="14265">MAVKGILTSQLTYDGLTVMNKILVLSEKGTTLLCGKALKDFGIMVPDQEKASVVHRTALPLFLAVKDQVNAEMDCRPENGTLVNVDTVEWTAPIAVVLREFLDSRSFKYMERQASTLTSDFQLAPTEDI</sequence>
<reference evidence="1" key="2">
    <citation type="submission" date="2020-09" db="EMBL/GenBank/DDBJ databases">
        <authorList>
            <person name="Kikuchi T."/>
        </authorList>
    </citation>
    <scope>NUCLEOTIDE SEQUENCE</scope>
    <source>
        <strain evidence="1">Ka4C1</strain>
    </source>
</reference>
<evidence type="ECO:0000313" key="1">
    <source>
        <dbReference type="EMBL" id="CAD5228081.1"/>
    </source>
</evidence>
<dbReference type="EMBL" id="CAJFCV020000004">
    <property type="protein sequence ID" value="CAG9118523.1"/>
    <property type="molecule type" value="Genomic_DNA"/>
</dbReference>
<name>A0A1I7RMI5_BURXY</name>
<dbReference type="Proteomes" id="UP000659654">
    <property type="component" value="Unassembled WGS sequence"/>
</dbReference>